<dbReference type="GO" id="GO:0033554">
    <property type="term" value="P:cellular response to stress"/>
    <property type="evidence" value="ECO:0007669"/>
    <property type="project" value="UniProtKB-ARBA"/>
</dbReference>
<feature type="region of interest" description="Disordered" evidence="4">
    <location>
        <begin position="880"/>
        <end position="923"/>
    </location>
</feature>
<dbReference type="GO" id="GO:0015629">
    <property type="term" value="C:actin cytoskeleton"/>
    <property type="evidence" value="ECO:0007669"/>
    <property type="project" value="UniProtKB-ARBA"/>
</dbReference>
<evidence type="ECO:0000256" key="1">
    <source>
        <dbReference type="ARBA" id="ARBA00023054"/>
    </source>
</evidence>
<dbReference type="FunFam" id="6.10.30.50:FF:000001">
    <property type="entry name" value="Cytokinesis sepA protein"/>
    <property type="match status" value="1"/>
</dbReference>
<feature type="compositionally biased region" description="Pro residues" evidence="4">
    <location>
        <begin position="1637"/>
        <end position="1648"/>
    </location>
</feature>
<dbReference type="GO" id="GO:0005938">
    <property type="term" value="C:cell cortex"/>
    <property type="evidence" value="ECO:0007669"/>
    <property type="project" value="UniProtKB-ARBA"/>
</dbReference>
<dbReference type="InterPro" id="IPR010473">
    <property type="entry name" value="GTPase-bd"/>
</dbReference>
<evidence type="ECO:0000313" key="9">
    <source>
        <dbReference type="Proteomes" id="UP000799771"/>
    </source>
</evidence>
<dbReference type="SUPFAM" id="SSF48371">
    <property type="entry name" value="ARM repeat"/>
    <property type="match status" value="1"/>
</dbReference>
<feature type="compositionally biased region" description="Pro residues" evidence="4">
    <location>
        <begin position="1047"/>
        <end position="1080"/>
    </location>
</feature>
<dbReference type="Pfam" id="PF06367">
    <property type="entry name" value="Drf_FH3"/>
    <property type="match status" value="1"/>
</dbReference>
<dbReference type="Pfam" id="PF06371">
    <property type="entry name" value="Drf_GBD"/>
    <property type="match status" value="1"/>
</dbReference>
<gene>
    <name evidence="8" type="ORF">P153DRAFT_397095</name>
</gene>
<keyword evidence="1 3" id="KW-0175">Coiled coil</keyword>
<feature type="compositionally biased region" description="Low complexity" evidence="4">
    <location>
        <begin position="108"/>
        <end position="121"/>
    </location>
</feature>
<dbReference type="SUPFAM" id="SSF101447">
    <property type="entry name" value="Formin homology 2 domain (FH2 domain)"/>
    <property type="match status" value="1"/>
</dbReference>
<evidence type="ECO:0008006" key="10">
    <source>
        <dbReference type="Google" id="ProtNLM"/>
    </source>
</evidence>
<dbReference type="FunFam" id="1.25.10.10:FF:000291">
    <property type="entry name" value="Cytokinesis protein sepA"/>
    <property type="match status" value="1"/>
</dbReference>
<feature type="compositionally biased region" description="Polar residues" evidence="4">
    <location>
        <begin position="1525"/>
        <end position="1536"/>
    </location>
</feature>
<dbReference type="GO" id="GO:0031267">
    <property type="term" value="F:small GTPase binding"/>
    <property type="evidence" value="ECO:0007669"/>
    <property type="project" value="InterPro"/>
</dbReference>
<dbReference type="RefSeq" id="XP_033523259.1">
    <property type="nucleotide sequence ID" value="XM_033671528.1"/>
</dbReference>
<name>A0A6A6AAN9_9PLEO</name>
<dbReference type="InterPro" id="IPR010472">
    <property type="entry name" value="FH3_dom"/>
</dbReference>
<dbReference type="GO" id="GO:0051017">
    <property type="term" value="P:actin filament bundle assembly"/>
    <property type="evidence" value="ECO:0007669"/>
    <property type="project" value="TreeGrafter"/>
</dbReference>
<feature type="compositionally biased region" description="Polar residues" evidence="4">
    <location>
        <begin position="131"/>
        <end position="156"/>
    </location>
</feature>
<feature type="region of interest" description="Disordered" evidence="4">
    <location>
        <begin position="181"/>
        <end position="207"/>
    </location>
</feature>
<feature type="compositionally biased region" description="Basic and acidic residues" evidence="4">
    <location>
        <begin position="1560"/>
        <end position="1569"/>
    </location>
</feature>
<dbReference type="Pfam" id="PF02181">
    <property type="entry name" value="FH2"/>
    <property type="match status" value="1"/>
</dbReference>
<feature type="region of interest" description="Disordered" evidence="4">
    <location>
        <begin position="963"/>
        <end position="1094"/>
    </location>
</feature>
<dbReference type="PROSITE" id="PS51444">
    <property type="entry name" value="FH2"/>
    <property type="match status" value="1"/>
</dbReference>
<dbReference type="FunFam" id="1.10.238.150:FF:000003">
    <property type="entry name" value="Cytokinesis protein SepA"/>
    <property type="match status" value="1"/>
</dbReference>
<dbReference type="GO" id="GO:0043332">
    <property type="term" value="C:mating projection tip"/>
    <property type="evidence" value="ECO:0007669"/>
    <property type="project" value="TreeGrafter"/>
</dbReference>
<dbReference type="InterPro" id="IPR014768">
    <property type="entry name" value="GBD/FH3_dom"/>
</dbReference>
<dbReference type="Gene3D" id="1.10.238.150">
    <property type="entry name" value="Formin, FH3 diaphanous domain"/>
    <property type="match status" value="1"/>
</dbReference>
<feature type="domain" description="DAD" evidence="5">
    <location>
        <begin position="1543"/>
        <end position="1575"/>
    </location>
</feature>
<dbReference type="InterPro" id="IPR051661">
    <property type="entry name" value="Actin_filament_regulator"/>
</dbReference>
<feature type="compositionally biased region" description="Acidic residues" evidence="4">
    <location>
        <begin position="1599"/>
        <end position="1608"/>
    </location>
</feature>
<dbReference type="Gene3D" id="1.20.58.2220">
    <property type="entry name" value="Formin, FH2 domain"/>
    <property type="match status" value="1"/>
</dbReference>
<evidence type="ECO:0000259" key="7">
    <source>
        <dbReference type="PROSITE" id="PS51444"/>
    </source>
</evidence>
<feature type="compositionally biased region" description="Pro residues" evidence="4">
    <location>
        <begin position="998"/>
        <end position="1008"/>
    </location>
</feature>
<evidence type="ECO:0000259" key="5">
    <source>
        <dbReference type="PROSITE" id="PS51231"/>
    </source>
</evidence>
<dbReference type="Gene3D" id="1.25.10.10">
    <property type="entry name" value="Leucine-rich Repeat Variant"/>
    <property type="match status" value="1"/>
</dbReference>
<dbReference type="GeneID" id="54411960"/>
<dbReference type="PANTHER" id="PTHR47102">
    <property type="entry name" value="PROTEIN BNI1"/>
    <property type="match status" value="1"/>
</dbReference>
<feature type="compositionally biased region" description="Low complexity" evidence="4">
    <location>
        <begin position="977"/>
        <end position="990"/>
    </location>
</feature>
<keyword evidence="9" id="KW-1185">Reference proteome</keyword>
<dbReference type="InterPro" id="IPR014767">
    <property type="entry name" value="DAD_dom"/>
</dbReference>
<proteinExistence type="inferred from homology"/>
<dbReference type="GO" id="GO:0005934">
    <property type="term" value="C:cellular bud tip"/>
    <property type="evidence" value="ECO:0007669"/>
    <property type="project" value="UniProtKB-ARBA"/>
</dbReference>
<dbReference type="GO" id="GO:0051016">
    <property type="term" value="P:barbed-end actin filament capping"/>
    <property type="evidence" value="ECO:0007669"/>
    <property type="project" value="TreeGrafter"/>
</dbReference>
<dbReference type="InterPro" id="IPR015425">
    <property type="entry name" value="FH2_Formin"/>
</dbReference>
<organism evidence="8 9">
    <name type="scientific">Dothidotthia symphoricarpi CBS 119687</name>
    <dbReference type="NCBI Taxonomy" id="1392245"/>
    <lineage>
        <taxon>Eukaryota</taxon>
        <taxon>Fungi</taxon>
        <taxon>Dikarya</taxon>
        <taxon>Ascomycota</taxon>
        <taxon>Pezizomycotina</taxon>
        <taxon>Dothideomycetes</taxon>
        <taxon>Pleosporomycetidae</taxon>
        <taxon>Pleosporales</taxon>
        <taxon>Dothidotthiaceae</taxon>
        <taxon>Dothidotthia</taxon>
    </lineage>
</organism>
<dbReference type="GO" id="GO:1903475">
    <property type="term" value="P:mitotic actomyosin contractile ring assembly"/>
    <property type="evidence" value="ECO:0007669"/>
    <property type="project" value="TreeGrafter"/>
</dbReference>
<dbReference type="Proteomes" id="UP000799771">
    <property type="component" value="Unassembled WGS sequence"/>
</dbReference>
<dbReference type="Gene3D" id="6.10.30.50">
    <property type="match status" value="1"/>
</dbReference>
<dbReference type="PANTHER" id="PTHR47102:SF2">
    <property type="entry name" value="PROTEIN BNI1"/>
    <property type="match status" value="1"/>
</dbReference>
<feature type="compositionally biased region" description="Basic and acidic residues" evidence="4">
    <location>
        <begin position="1500"/>
        <end position="1517"/>
    </location>
</feature>
<evidence type="ECO:0000256" key="3">
    <source>
        <dbReference type="SAM" id="Coils"/>
    </source>
</evidence>
<dbReference type="SMART" id="SM01139">
    <property type="entry name" value="Drf_FH3"/>
    <property type="match status" value="1"/>
</dbReference>
<dbReference type="GO" id="GO:0030010">
    <property type="term" value="P:establishment of cell polarity"/>
    <property type="evidence" value="ECO:0007669"/>
    <property type="project" value="UniProtKB-ARBA"/>
</dbReference>
<dbReference type="GO" id="GO:0000131">
    <property type="term" value="C:incipient cellular bud site"/>
    <property type="evidence" value="ECO:0007669"/>
    <property type="project" value="UniProtKB-ARBA"/>
</dbReference>
<feature type="compositionally biased region" description="Basic residues" evidence="4">
    <location>
        <begin position="1570"/>
        <end position="1582"/>
    </location>
</feature>
<dbReference type="FunFam" id="1.20.58.2220:FF:000006">
    <property type="entry name" value="Cytokinesis protein sepA"/>
    <property type="match status" value="1"/>
</dbReference>
<dbReference type="GO" id="GO:0032991">
    <property type="term" value="C:protein-containing complex"/>
    <property type="evidence" value="ECO:0007669"/>
    <property type="project" value="UniProtKB-ARBA"/>
</dbReference>
<dbReference type="PROSITE" id="PS51232">
    <property type="entry name" value="GBD_FH3"/>
    <property type="match status" value="1"/>
</dbReference>
<sequence>MDSKGRSHTSASKFFNRRLHRDRDKDKERDRERDTVAESPPGSAHGSHSSRHHRHSTSTASIDRPVSMSAEGIFARAGPVSSYPTDDEPPPHELNKAGGDFHQYPVFSSSASSSSGHGAAGPPRPPPHSSTTTMASSAGLQQWGSRETSSRNGSTTPAYYAPQDAAAANPRASFDQASLYSNDSRTRGSSTPYISQNPSQNPSQTTFASLGLDASSLLPMAAATPRDSHRHRDPRDLLHLNQAASAASSTASFGANTFSIQRPPDQVVEKEFMNLMVKRGWKSLPEQARRQMEAYKIDKKWTLVYQDKLAEFKHDEKKRNTQRNTYNGVQNPDILARAEEEGAPEWYVKKVMDNTISIKQMSSLEISLRTQPIAWVRGFIEAQGQIALTNVLAKINRRKGQGPAPPPTGMVQKAENDVEREYEIIKCLKALMNNKYGADNALNHPSIIQALASSLISTRLNTRKLVSDVLTFLCHWGEGSGHEKVLQALDNLKAQYGENGRFDAWMRVVEVTVDGRGKMGSMVGASDEVRSGGIGVENLLMEYAIATLFLINMVVDAPERDLQLRMHIRAQFTGCGLKRIFKKMEGFQYEVIDKQIERYVNNEAIDYEEYLERENDSMVDSVEGDMKDLNDPSQIADAIMTKISGSRAQDYFLSAMQHLLLIRDTDGEDRLKMFQLVDSMLSYVAMDRRLPDMDLKQSLNFTVQSLLDKLYTDSEARQVRDEALEARQVADSAIAERDELKAQLELGADGLVQKLQKQLAEQERIIELRGRQVETMKAELAEIQRIRAQELQRNELETRELYLMLRDAQDVAASAAKKSGKDGLGATDPAQMQGIMDRERLMNRLEIQLQRAKTHATLEGKTLQMQPSEKLRELREKMDGSGDMEESFSGLEPNSFGSVRGKGGVPRRKPVPGGFPDDDSMLEYDDDDMVIEKPRLIQMHKPKLSASTANALLGEIASNIKRYDDSDGEGDGVTTGPSHPSLSSDSPHTPADGVSRPFIPPPPPPPPGALGFSNVIPPPPPMPGTNGNIPPPPPPPPPGKLGFNGPPGIPPPPPMPGMGIPPPPPMPGGGMPPPPPPPMPGGKRPGFMPKAPGFNGPVKLGLSGPRPKKKLKALHWDKVDSPTSTVWASRGMTSEEKEEKYQELSKKGVLEEVEKLFLAKEIKALGKKSSKKDEKKQIISRDLMHNFQISMAKYSAISVDDIVQMIVVCENRVLDDSVVMEFLQKQDFCEIPDNTAKLMAPYSKDWNGPNAMESKRELDPTELTREDQIYLYTAYELHFYWKSRMRALSLTRTYEAEYDEISNKLLEISRVSESLRSSSSLISVLGLILDIGNFMNDANKQANGFKLSTLSRLGMLKDDKNESTFADLVERIVRNQYSGWENFTDEISGVVTAQKINVEQLQQDAKKYIDNIKNVQASLDSGNLSDPSRFHPEDKVSIIVQRCMKEARRKAEQMAVFLEDMQKSYEDIMAFYGEDPQDDSARRDFFAKLANFVQEWRKSKDKNTALEDQHRRNEVSMRRKAASAGPTNPLSANTPTDPDAPKSPASTGAMDDLLQKLRAAKPEARDQRDRRRRARLKDRHQVRITSGQQAPDAAHSAGEDADAPDADVDDAKRSIAPTAALDAADPEAATAGTSGPAPHPAGAAPPNPDADVADRAAAMLQGLSANPDGGLNVRRRRESADTERERRRRRRQLASSAKTEDGSLTPRIAEEGDSVMSEGGGREEDMLEGGMPMPMPTTMVSPPSPEGKGRELLTPPPEEMA</sequence>
<evidence type="ECO:0000256" key="2">
    <source>
        <dbReference type="ARBA" id="ARBA00037935"/>
    </source>
</evidence>
<feature type="coiled-coil region" evidence="3">
    <location>
        <begin position="1391"/>
        <end position="1418"/>
    </location>
</feature>
<reference evidence="8" key="1">
    <citation type="journal article" date="2020" name="Stud. Mycol.">
        <title>101 Dothideomycetes genomes: a test case for predicting lifestyles and emergence of pathogens.</title>
        <authorList>
            <person name="Haridas S."/>
            <person name="Albert R."/>
            <person name="Binder M."/>
            <person name="Bloem J."/>
            <person name="Labutti K."/>
            <person name="Salamov A."/>
            <person name="Andreopoulos B."/>
            <person name="Baker S."/>
            <person name="Barry K."/>
            <person name="Bills G."/>
            <person name="Bluhm B."/>
            <person name="Cannon C."/>
            <person name="Castanera R."/>
            <person name="Culley D."/>
            <person name="Daum C."/>
            <person name="Ezra D."/>
            <person name="Gonzalez J."/>
            <person name="Henrissat B."/>
            <person name="Kuo A."/>
            <person name="Liang C."/>
            <person name="Lipzen A."/>
            <person name="Lutzoni F."/>
            <person name="Magnuson J."/>
            <person name="Mondo S."/>
            <person name="Nolan M."/>
            <person name="Ohm R."/>
            <person name="Pangilinan J."/>
            <person name="Park H.-J."/>
            <person name="Ramirez L."/>
            <person name="Alfaro M."/>
            <person name="Sun H."/>
            <person name="Tritt A."/>
            <person name="Yoshinaga Y."/>
            <person name="Zwiers L.-H."/>
            <person name="Turgeon B."/>
            <person name="Goodwin S."/>
            <person name="Spatafora J."/>
            <person name="Crous P."/>
            <person name="Grigoriev I."/>
        </authorList>
    </citation>
    <scope>NUCLEOTIDE SEQUENCE</scope>
    <source>
        <strain evidence="8">CBS 119687</strain>
    </source>
</reference>
<feature type="compositionally biased region" description="Basic and acidic residues" evidence="4">
    <location>
        <begin position="21"/>
        <end position="36"/>
    </location>
</feature>
<feature type="compositionally biased region" description="Low complexity" evidence="4">
    <location>
        <begin position="1616"/>
        <end position="1636"/>
    </location>
</feature>
<feature type="domain" description="FH2" evidence="7">
    <location>
        <begin position="1101"/>
        <end position="1522"/>
    </location>
</feature>
<evidence type="ECO:0000259" key="6">
    <source>
        <dbReference type="PROSITE" id="PS51232"/>
    </source>
</evidence>
<dbReference type="InterPro" id="IPR011989">
    <property type="entry name" value="ARM-like"/>
</dbReference>
<dbReference type="SMART" id="SM01140">
    <property type="entry name" value="Drf_GBD"/>
    <property type="match status" value="1"/>
</dbReference>
<evidence type="ECO:0000256" key="4">
    <source>
        <dbReference type="SAM" id="MobiDB-lite"/>
    </source>
</evidence>
<dbReference type="InterPro" id="IPR042201">
    <property type="entry name" value="FH2_Formin_sf"/>
</dbReference>
<feature type="region of interest" description="Disordered" evidence="4">
    <location>
        <begin position="1500"/>
        <end position="1761"/>
    </location>
</feature>
<dbReference type="SMART" id="SM00498">
    <property type="entry name" value="FH2"/>
    <property type="match status" value="1"/>
</dbReference>
<dbReference type="EMBL" id="ML977507">
    <property type="protein sequence ID" value="KAF2128870.1"/>
    <property type="molecule type" value="Genomic_DNA"/>
</dbReference>
<comment type="similarity">
    <text evidence="2">Belongs to the formin homology family. BNI1 subfamily.</text>
</comment>
<evidence type="ECO:0000313" key="8">
    <source>
        <dbReference type="EMBL" id="KAF2128870.1"/>
    </source>
</evidence>
<dbReference type="PROSITE" id="PS51231">
    <property type="entry name" value="DAD"/>
    <property type="match status" value="1"/>
</dbReference>
<dbReference type="InterPro" id="IPR016024">
    <property type="entry name" value="ARM-type_fold"/>
</dbReference>
<accession>A0A6A6AAN9</accession>
<dbReference type="OrthoDB" id="1104827at2759"/>
<protein>
    <recommendedName>
        <fullName evidence="10">FH2-domain-containing protein</fullName>
    </recommendedName>
</protein>
<feature type="compositionally biased region" description="Pro residues" evidence="4">
    <location>
        <begin position="1016"/>
        <end position="1039"/>
    </location>
</feature>
<feature type="region of interest" description="Disordered" evidence="4">
    <location>
        <begin position="1"/>
        <end position="159"/>
    </location>
</feature>
<dbReference type="GO" id="GO:0032153">
    <property type="term" value="C:cell division site"/>
    <property type="evidence" value="ECO:0007669"/>
    <property type="project" value="TreeGrafter"/>
</dbReference>
<feature type="domain" description="GBD/FH3" evidence="6">
    <location>
        <begin position="260"/>
        <end position="692"/>
    </location>
</feature>
<dbReference type="GO" id="GO:0003779">
    <property type="term" value="F:actin binding"/>
    <property type="evidence" value="ECO:0007669"/>
    <property type="project" value="InterPro"/>
</dbReference>